<proteinExistence type="predicted"/>
<dbReference type="AlphaFoldDB" id="A0A437LYF6"/>
<reference evidence="1 2" key="1">
    <citation type="submission" date="2019-01" db="EMBL/GenBank/DDBJ databases">
        <authorList>
            <person name="Chen W.-M."/>
        </authorList>
    </citation>
    <scope>NUCLEOTIDE SEQUENCE [LARGE SCALE GENOMIC DNA]</scope>
    <source>
        <strain evidence="1 2">CCP-7</strain>
    </source>
</reference>
<accession>A0A437LYF6</accession>
<evidence type="ECO:0000313" key="1">
    <source>
        <dbReference type="EMBL" id="RVT90458.1"/>
    </source>
</evidence>
<keyword evidence="2" id="KW-1185">Reference proteome</keyword>
<name>A0A437LYF6_9SPHN</name>
<organism evidence="1 2">
    <name type="scientific">Sphingomonas crocodyli</name>
    <dbReference type="NCBI Taxonomy" id="1979270"/>
    <lineage>
        <taxon>Bacteria</taxon>
        <taxon>Pseudomonadati</taxon>
        <taxon>Pseudomonadota</taxon>
        <taxon>Alphaproteobacteria</taxon>
        <taxon>Sphingomonadales</taxon>
        <taxon>Sphingomonadaceae</taxon>
        <taxon>Sphingomonas</taxon>
    </lineage>
</organism>
<protein>
    <submittedName>
        <fullName evidence="1">Uncharacterized protein</fullName>
    </submittedName>
</protein>
<comment type="caution">
    <text evidence="1">The sequence shown here is derived from an EMBL/GenBank/DDBJ whole genome shotgun (WGS) entry which is preliminary data.</text>
</comment>
<dbReference type="RefSeq" id="WP_127745717.1">
    <property type="nucleotide sequence ID" value="NZ_SACN01000003.1"/>
</dbReference>
<dbReference type="OrthoDB" id="8253844at2"/>
<sequence>MPDMVEPVQISDSGQIRMVVGDVMRFEAVNALGSLLVDIDLVAWTVLRDRHPDILGAVRALEALARHGRWQTKRGTRSLVVSLGPLIIDEVTAPN</sequence>
<evidence type="ECO:0000313" key="2">
    <source>
        <dbReference type="Proteomes" id="UP000282971"/>
    </source>
</evidence>
<dbReference type="Proteomes" id="UP000282971">
    <property type="component" value="Unassembled WGS sequence"/>
</dbReference>
<gene>
    <name evidence="1" type="ORF">EOD43_19590</name>
</gene>
<dbReference type="EMBL" id="SACN01000003">
    <property type="protein sequence ID" value="RVT90458.1"/>
    <property type="molecule type" value="Genomic_DNA"/>
</dbReference>